<sequence length="278" mass="32143">MSILGFDKRKPGRFVPKIRPSAKRARQGDPAEAAKQRKKPHPLPDRESDLVVTPIYSEAFNVDVEEVTDVPKIETAETFLPAMTPVVDKTKVTKLMQAFEDREHKKRESLPKGNEMNKEDLMYMVMQRKNELREYEKEKEKREDEDDEGKGLNREQEATDPRLVEGPAPQVRLVDGRIELDPESLLVSRENWPSSLQETESTDAIKPVASQKRKATSRAWTNAETELFYDALAKHGLHFEKIAGELPDRDAHQVKLKYKREDRTVPWRITECLAKRRD</sequence>
<gene>
    <name evidence="3" type="primary">BDP1_1</name>
    <name evidence="3" type="ORF">EC973_001205</name>
</gene>
<dbReference type="EMBL" id="JABAYA010000125">
    <property type="protein sequence ID" value="KAF7724249.1"/>
    <property type="molecule type" value="Genomic_DNA"/>
</dbReference>
<evidence type="ECO:0000313" key="3">
    <source>
        <dbReference type="EMBL" id="KAF7724249.1"/>
    </source>
</evidence>
<reference evidence="3" key="1">
    <citation type="submission" date="2020-01" db="EMBL/GenBank/DDBJ databases">
        <title>Genome Sequencing of Three Apophysomyces-Like Fungal Strains Confirms a Novel Fungal Genus in the Mucoromycota with divergent Burkholderia-like Endosymbiotic Bacteria.</title>
        <authorList>
            <person name="Stajich J.E."/>
            <person name="Macias A.M."/>
            <person name="Carter-House D."/>
            <person name="Lovett B."/>
            <person name="Kasson L.R."/>
            <person name="Berry K."/>
            <person name="Grigoriev I."/>
            <person name="Chang Y."/>
            <person name="Spatafora J."/>
            <person name="Kasson M.T."/>
        </authorList>
    </citation>
    <scope>NUCLEOTIDE SEQUENCE</scope>
    <source>
        <strain evidence="3">NRRL A-21654</strain>
    </source>
</reference>
<evidence type="ECO:0000313" key="4">
    <source>
        <dbReference type="Proteomes" id="UP000605846"/>
    </source>
</evidence>
<feature type="region of interest" description="Disordered" evidence="1">
    <location>
        <begin position="133"/>
        <end position="168"/>
    </location>
</feature>
<dbReference type="OrthoDB" id="272624at2759"/>
<dbReference type="InterPro" id="IPR017884">
    <property type="entry name" value="SANT_dom"/>
</dbReference>
<feature type="region of interest" description="Disordered" evidence="1">
    <location>
        <begin position="1"/>
        <end position="49"/>
    </location>
</feature>
<feature type="compositionally biased region" description="Basic and acidic residues" evidence="1">
    <location>
        <begin position="149"/>
        <end position="163"/>
    </location>
</feature>
<protein>
    <submittedName>
        <fullName evidence="3">Transcription factor TFIIIB component B</fullName>
    </submittedName>
</protein>
<dbReference type="CDD" id="cd00167">
    <property type="entry name" value="SANT"/>
    <property type="match status" value="1"/>
</dbReference>
<feature type="domain" description="SANT" evidence="2">
    <location>
        <begin position="215"/>
        <end position="266"/>
    </location>
</feature>
<dbReference type="GO" id="GO:0070898">
    <property type="term" value="P:RNA polymerase III preinitiation complex assembly"/>
    <property type="evidence" value="ECO:0007669"/>
    <property type="project" value="TreeGrafter"/>
</dbReference>
<dbReference type="GO" id="GO:0001156">
    <property type="term" value="F:TFIIIC-class transcription factor complex binding"/>
    <property type="evidence" value="ECO:0007669"/>
    <property type="project" value="TreeGrafter"/>
</dbReference>
<dbReference type="AlphaFoldDB" id="A0A8H7BJV6"/>
<accession>A0A8H7BJV6</accession>
<dbReference type="InterPro" id="IPR001005">
    <property type="entry name" value="SANT/Myb"/>
</dbReference>
<proteinExistence type="predicted"/>
<dbReference type="InterPro" id="IPR009057">
    <property type="entry name" value="Homeodomain-like_sf"/>
</dbReference>
<dbReference type="SMART" id="SM00717">
    <property type="entry name" value="SANT"/>
    <property type="match status" value="1"/>
</dbReference>
<dbReference type="Pfam" id="PF15963">
    <property type="entry name" value="Myb_DNA-bind_7"/>
    <property type="match status" value="1"/>
</dbReference>
<dbReference type="PANTHER" id="PTHR22929:SF0">
    <property type="entry name" value="TRANSCRIPTION FACTOR TFIIIB COMPONENT B'' HOMOLOG"/>
    <property type="match status" value="1"/>
</dbReference>
<dbReference type="Proteomes" id="UP000605846">
    <property type="component" value="Unassembled WGS sequence"/>
</dbReference>
<keyword evidence="4" id="KW-1185">Reference proteome</keyword>
<dbReference type="PANTHER" id="PTHR22929">
    <property type="entry name" value="RNA POLYMERASE III TRANSCRIPTION INITIATION FACTOR B"/>
    <property type="match status" value="1"/>
</dbReference>
<dbReference type="PROSITE" id="PS51293">
    <property type="entry name" value="SANT"/>
    <property type="match status" value="1"/>
</dbReference>
<dbReference type="Gene3D" id="1.10.10.60">
    <property type="entry name" value="Homeodomain-like"/>
    <property type="match status" value="1"/>
</dbReference>
<feature type="compositionally biased region" description="Basic and acidic residues" evidence="1">
    <location>
        <begin position="26"/>
        <end position="35"/>
    </location>
</feature>
<organism evidence="3 4">
    <name type="scientific">Apophysomyces ossiformis</name>
    <dbReference type="NCBI Taxonomy" id="679940"/>
    <lineage>
        <taxon>Eukaryota</taxon>
        <taxon>Fungi</taxon>
        <taxon>Fungi incertae sedis</taxon>
        <taxon>Mucoromycota</taxon>
        <taxon>Mucoromycotina</taxon>
        <taxon>Mucoromycetes</taxon>
        <taxon>Mucorales</taxon>
        <taxon>Mucorineae</taxon>
        <taxon>Mucoraceae</taxon>
        <taxon>Apophysomyces</taxon>
    </lineage>
</organism>
<evidence type="ECO:0000256" key="1">
    <source>
        <dbReference type="SAM" id="MobiDB-lite"/>
    </source>
</evidence>
<dbReference type="GO" id="GO:0000126">
    <property type="term" value="C:transcription factor TFIIIB complex"/>
    <property type="evidence" value="ECO:0007669"/>
    <property type="project" value="TreeGrafter"/>
</dbReference>
<name>A0A8H7BJV6_9FUNG</name>
<dbReference type="SUPFAM" id="SSF46689">
    <property type="entry name" value="Homeodomain-like"/>
    <property type="match status" value="1"/>
</dbReference>
<evidence type="ECO:0000259" key="2">
    <source>
        <dbReference type="PROSITE" id="PS51293"/>
    </source>
</evidence>
<comment type="caution">
    <text evidence="3">The sequence shown here is derived from an EMBL/GenBank/DDBJ whole genome shotgun (WGS) entry which is preliminary data.</text>
</comment>
<feature type="compositionally biased region" description="Basic and acidic residues" evidence="1">
    <location>
        <begin position="133"/>
        <end position="142"/>
    </location>
</feature>
<dbReference type="InterPro" id="IPR039467">
    <property type="entry name" value="TFIIIB_B''_Myb"/>
</dbReference>